<dbReference type="KEGG" id="dzi:111292365"/>
<dbReference type="InterPro" id="IPR019335">
    <property type="entry name" value="COG7"/>
</dbReference>
<dbReference type="GeneID" id="111292365"/>
<dbReference type="RefSeq" id="XP_022740447.1">
    <property type="nucleotide sequence ID" value="XM_022884712.1"/>
</dbReference>
<keyword evidence="9" id="KW-1185">Reference proteome</keyword>
<comment type="subcellular location">
    <subcellularLocation>
        <location evidence="1">Golgi apparatus membrane</location>
        <topology evidence="1">Peripheral membrane protein</topology>
    </subcellularLocation>
</comment>
<evidence type="ECO:0000256" key="7">
    <source>
        <dbReference type="ARBA" id="ARBA00023136"/>
    </source>
</evidence>
<sequence>MKKFDPEKLINWACKTRHPQDSLDKHMVDLEMKLQMVSEEIAASLEEQSAAALRRVLRAIRDILRLREDAVLSAIFSPASSKSSRRPDLILSDLMSIKCCF</sequence>
<protein>
    <recommendedName>
        <fullName evidence="3">Conserved oligomeric Golgi complex subunit 7</fullName>
    </recommendedName>
    <alternativeName>
        <fullName evidence="8">Component of oligomeric Golgi complex 7</fullName>
    </alternativeName>
</protein>
<name>A0A6P5YIY9_DURZI</name>
<dbReference type="Pfam" id="PF10191">
    <property type="entry name" value="COG7"/>
    <property type="match status" value="1"/>
</dbReference>
<evidence type="ECO:0000256" key="3">
    <source>
        <dbReference type="ARBA" id="ARBA00020984"/>
    </source>
</evidence>
<proteinExistence type="inferred from homology"/>
<organism evidence="9 11">
    <name type="scientific">Durio zibethinus</name>
    <name type="common">Durian</name>
    <dbReference type="NCBI Taxonomy" id="66656"/>
    <lineage>
        <taxon>Eukaryota</taxon>
        <taxon>Viridiplantae</taxon>
        <taxon>Streptophyta</taxon>
        <taxon>Embryophyta</taxon>
        <taxon>Tracheophyta</taxon>
        <taxon>Spermatophyta</taxon>
        <taxon>Magnoliopsida</taxon>
        <taxon>eudicotyledons</taxon>
        <taxon>Gunneridae</taxon>
        <taxon>Pentapetalae</taxon>
        <taxon>rosids</taxon>
        <taxon>malvids</taxon>
        <taxon>Malvales</taxon>
        <taxon>Malvaceae</taxon>
        <taxon>Helicteroideae</taxon>
        <taxon>Durio</taxon>
    </lineage>
</organism>
<dbReference type="GO" id="GO:0006890">
    <property type="term" value="P:retrograde vesicle-mediated transport, Golgi to endoplasmic reticulum"/>
    <property type="evidence" value="ECO:0007669"/>
    <property type="project" value="TreeGrafter"/>
</dbReference>
<reference evidence="10 11" key="1">
    <citation type="submission" date="2025-04" db="UniProtKB">
        <authorList>
            <consortium name="RefSeq"/>
        </authorList>
    </citation>
    <scope>IDENTIFICATION</scope>
    <source>
        <tissue evidence="10 11">Fruit stalk</tissue>
    </source>
</reference>
<dbReference type="PANTHER" id="PTHR21443">
    <property type="entry name" value="CONSERVED OLIGOMERIC GOLGI COMPLEX COMPONENT 7"/>
    <property type="match status" value="1"/>
</dbReference>
<dbReference type="AlphaFoldDB" id="A0A6P5YIY9"/>
<dbReference type="GO" id="GO:0007030">
    <property type="term" value="P:Golgi organization"/>
    <property type="evidence" value="ECO:0007669"/>
    <property type="project" value="TreeGrafter"/>
</dbReference>
<accession>A0A6P5YIY9</accession>
<dbReference type="PANTHER" id="PTHR21443:SF0">
    <property type="entry name" value="CONSERVED OLIGOMERIC GOLGI COMPLEX SUBUNIT 7"/>
    <property type="match status" value="1"/>
</dbReference>
<keyword evidence="5" id="KW-0653">Protein transport</keyword>
<keyword evidence="7" id="KW-0472">Membrane</keyword>
<dbReference type="RefSeq" id="XP_022740448.1">
    <property type="nucleotide sequence ID" value="XM_022884713.1"/>
</dbReference>
<dbReference type="OrthoDB" id="245173at2759"/>
<gene>
    <name evidence="10 11" type="primary">LOC111292365</name>
</gene>
<evidence type="ECO:0000256" key="4">
    <source>
        <dbReference type="ARBA" id="ARBA00022448"/>
    </source>
</evidence>
<dbReference type="Proteomes" id="UP000515121">
    <property type="component" value="Unplaced"/>
</dbReference>
<evidence type="ECO:0000256" key="8">
    <source>
        <dbReference type="ARBA" id="ARBA00031345"/>
    </source>
</evidence>
<dbReference type="GO" id="GO:0000139">
    <property type="term" value="C:Golgi membrane"/>
    <property type="evidence" value="ECO:0007669"/>
    <property type="project" value="UniProtKB-SubCell"/>
</dbReference>
<comment type="similarity">
    <text evidence="2">Belongs to the COG7 family.</text>
</comment>
<evidence type="ECO:0000313" key="10">
    <source>
        <dbReference type="RefSeq" id="XP_022740447.1"/>
    </source>
</evidence>
<evidence type="ECO:0000256" key="1">
    <source>
        <dbReference type="ARBA" id="ARBA00004395"/>
    </source>
</evidence>
<dbReference type="GO" id="GO:0006886">
    <property type="term" value="P:intracellular protein transport"/>
    <property type="evidence" value="ECO:0007669"/>
    <property type="project" value="InterPro"/>
</dbReference>
<dbReference type="GO" id="GO:0017119">
    <property type="term" value="C:Golgi transport complex"/>
    <property type="evidence" value="ECO:0007669"/>
    <property type="project" value="InterPro"/>
</dbReference>
<keyword evidence="6" id="KW-0333">Golgi apparatus</keyword>
<evidence type="ECO:0000313" key="9">
    <source>
        <dbReference type="Proteomes" id="UP000515121"/>
    </source>
</evidence>
<evidence type="ECO:0000256" key="6">
    <source>
        <dbReference type="ARBA" id="ARBA00023034"/>
    </source>
</evidence>
<evidence type="ECO:0000256" key="2">
    <source>
        <dbReference type="ARBA" id="ARBA00005831"/>
    </source>
</evidence>
<evidence type="ECO:0000313" key="11">
    <source>
        <dbReference type="RefSeq" id="XP_022740448.1"/>
    </source>
</evidence>
<evidence type="ECO:0000256" key="5">
    <source>
        <dbReference type="ARBA" id="ARBA00022927"/>
    </source>
</evidence>
<keyword evidence="4" id="KW-0813">Transport</keyword>